<gene>
    <name evidence="3" type="ORF">NECHADRAFT_89328</name>
</gene>
<dbReference type="OrthoDB" id="5099367at2759"/>
<dbReference type="AlphaFoldDB" id="C7ZQV7"/>
<dbReference type="OMA" id="SHVERIP"/>
<proteinExistence type="predicted"/>
<protein>
    <recommendedName>
        <fullName evidence="2">C2H2-type domain-containing protein</fullName>
    </recommendedName>
</protein>
<dbReference type="EMBL" id="GG699015">
    <property type="protein sequence ID" value="EEU33596.1"/>
    <property type="molecule type" value="Genomic_DNA"/>
</dbReference>
<dbReference type="eggNOG" id="ENOG502S9D9">
    <property type="taxonomic scope" value="Eukaryota"/>
</dbReference>
<organism evidence="3 4">
    <name type="scientific">Fusarium vanettenii (strain ATCC MYA-4622 / CBS 123669 / FGSC 9596 / NRRL 45880 / 77-13-4)</name>
    <name type="common">Fusarium solani subsp. pisi</name>
    <dbReference type="NCBI Taxonomy" id="660122"/>
    <lineage>
        <taxon>Eukaryota</taxon>
        <taxon>Fungi</taxon>
        <taxon>Dikarya</taxon>
        <taxon>Ascomycota</taxon>
        <taxon>Pezizomycotina</taxon>
        <taxon>Sordariomycetes</taxon>
        <taxon>Hypocreomycetidae</taxon>
        <taxon>Hypocreales</taxon>
        <taxon>Nectriaceae</taxon>
        <taxon>Fusarium</taxon>
        <taxon>Fusarium solani species complex</taxon>
        <taxon>Fusarium vanettenii</taxon>
    </lineage>
</organism>
<name>C7ZQV7_FUSV7</name>
<evidence type="ECO:0000259" key="2">
    <source>
        <dbReference type="PROSITE" id="PS00028"/>
    </source>
</evidence>
<feature type="domain" description="C2H2-type" evidence="2">
    <location>
        <begin position="13"/>
        <end position="34"/>
    </location>
</feature>
<feature type="region of interest" description="Disordered" evidence="1">
    <location>
        <begin position="31"/>
        <end position="174"/>
    </location>
</feature>
<accession>C7ZQV7</accession>
<feature type="compositionally biased region" description="Basic and acidic residues" evidence="1">
    <location>
        <begin position="70"/>
        <end position="91"/>
    </location>
</feature>
<feature type="compositionally biased region" description="Low complexity" evidence="1">
    <location>
        <begin position="92"/>
        <end position="120"/>
    </location>
</feature>
<reference evidence="3 4" key="1">
    <citation type="journal article" date="2009" name="PLoS Genet.">
        <title>The genome of Nectria haematococca: contribution of supernumerary chromosomes to gene expansion.</title>
        <authorList>
            <person name="Coleman J.J."/>
            <person name="Rounsley S.D."/>
            <person name="Rodriguez-Carres M."/>
            <person name="Kuo A."/>
            <person name="Wasmann C.C."/>
            <person name="Grimwood J."/>
            <person name="Schmutz J."/>
            <person name="Taga M."/>
            <person name="White G.J."/>
            <person name="Zhou S."/>
            <person name="Schwartz D.C."/>
            <person name="Freitag M."/>
            <person name="Ma L.J."/>
            <person name="Danchin E.G."/>
            <person name="Henrissat B."/>
            <person name="Coutinho P.M."/>
            <person name="Nelson D.R."/>
            <person name="Straney D."/>
            <person name="Napoli C.A."/>
            <person name="Barker B.M."/>
            <person name="Gribskov M."/>
            <person name="Rep M."/>
            <person name="Kroken S."/>
            <person name="Molnar I."/>
            <person name="Rensing C."/>
            <person name="Kennell J.C."/>
            <person name="Zamora J."/>
            <person name="Farman M.L."/>
            <person name="Selker E.U."/>
            <person name="Salamov A."/>
            <person name="Shapiro H."/>
            <person name="Pangilinan J."/>
            <person name="Lindquist E."/>
            <person name="Lamers C."/>
            <person name="Grigoriev I.V."/>
            <person name="Geiser D.M."/>
            <person name="Covert S.F."/>
            <person name="Temporini E."/>
            <person name="Vanetten H.D."/>
        </authorList>
    </citation>
    <scope>NUCLEOTIDE SEQUENCE [LARGE SCALE GENOMIC DNA]</scope>
    <source>
        <strain evidence="4">ATCC MYA-4622 / CBS 123669 / FGSC 9596 / NRRL 45880 / 77-13-4</strain>
    </source>
</reference>
<keyword evidence="4" id="KW-1185">Reference proteome</keyword>
<dbReference type="GeneID" id="9666838"/>
<evidence type="ECO:0000313" key="4">
    <source>
        <dbReference type="Proteomes" id="UP000005206"/>
    </source>
</evidence>
<sequence>MPSQLQPLGLVSCPYCGTACRGSHGIKTHSAKIHGIEGRKRLARTPSPQLQRPTRRQRQLQPNSTLEEPTLDRPASRESYRSFSSYEERGRPSSPRSLSSSSSCPSTPSHRPSSQGPTLEPLEEYTLEPLGPLEEPTLELETREPREPRELTLEPEPRELTLEPEPKEPTLEGPTLEQLHNQAIAPILAKASMQKLLAFARIPIPEKRLHARQAAIFTATAHKAAAAFLKRPTEKALLYFLILPRLLGLGLQKGGLATLLRSFPSNLPTLESLESLQQPPEPPKAARPSIAPSPAQRAAKLLERGYLGRAARALIDPTPIAPNSVENRARLLEKHPIGSKDPFQGKTRPRAGQPITSETIIAAIASIGKEKAPGLSGWTRPLLDLVTRKDSPVIAFLRLLADMIRQGTAPGAHLLCASRLIGLEKPDGGVRPIAIGDLIYRVAMKAILMTSYRPNMLLPFQLGVNSPGGVEPAIFLLYEAIIGSNEANFQQLASIDLANAFNSVDRASIAASVATFAPTFYKAAAWAYNDPSILVMEDGSAIASAKGAPQGTLEAAKEVLKGSPFSLNLAKSKEKAIEDLKLEGLKALGTYIGPIRPRRAFLQEKLATLQEALEALQDLPKQHSLLLLRGSIQLLLRHLQRQLDPTGLEDLWEEADTLIREAIIALVARSPTLPVREGGLGIPLHRDLAHELFLAAREASQPTLDLIRKPLAPSSPSGSPGPRLGKTAQQVLKDANKARLVGFLEDLPASYRHARLENASYLGPILKDSAKEDPYSTLREAAEEKRRKYRSLGAFFQPLIISAGGLMDLETAKTYQKLQDLIGPLAANQLDSSISLALMRTRATSAASIARDTPKGLKGVYFGFPVFATGSSLSS</sequence>
<feature type="compositionally biased region" description="Basic and acidic residues" evidence="1">
    <location>
        <begin position="140"/>
        <end position="170"/>
    </location>
</feature>
<dbReference type="InParanoid" id="C7ZQV7"/>
<dbReference type="InterPro" id="IPR013087">
    <property type="entry name" value="Znf_C2H2_type"/>
</dbReference>
<dbReference type="Proteomes" id="UP000005206">
    <property type="component" value="Unassembled WGS sequence"/>
</dbReference>
<dbReference type="PROSITE" id="PS00028">
    <property type="entry name" value="ZINC_FINGER_C2H2_1"/>
    <property type="match status" value="1"/>
</dbReference>
<feature type="region of interest" description="Disordered" evidence="1">
    <location>
        <begin position="274"/>
        <end position="294"/>
    </location>
</feature>
<dbReference type="KEGG" id="nhe:NECHADRAFT_89328"/>
<dbReference type="VEuPathDB" id="FungiDB:NECHADRAFT_89328"/>
<evidence type="ECO:0000313" key="3">
    <source>
        <dbReference type="EMBL" id="EEU33596.1"/>
    </source>
</evidence>
<dbReference type="HOGENOM" id="CLU_016014_0_0_1"/>
<dbReference type="RefSeq" id="XP_003039309.1">
    <property type="nucleotide sequence ID" value="XM_003039263.1"/>
</dbReference>
<evidence type="ECO:0000256" key="1">
    <source>
        <dbReference type="SAM" id="MobiDB-lite"/>
    </source>
</evidence>